<dbReference type="GO" id="GO:0005524">
    <property type="term" value="F:ATP binding"/>
    <property type="evidence" value="ECO:0007669"/>
    <property type="project" value="UniProtKB-UniRule"/>
</dbReference>
<name>A0ABD2YMU5_9GENT</name>
<dbReference type="PROSITE" id="PS00107">
    <property type="entry name" value="PROTEIN_KINASE_ATP"/>
    <property type="match status" value="1"/>
</dbReference>
<dbReference type="GO" id="GO:0005886">
    <property type="term" value="C:plasma membrane"/>
    <property type="evidence" value="ECO:0007669"/>
    <property type="project" value="UniProtKB-SubCell"/>
</dbReference>
<dbReference type="PROSITE" id="PS50011">
    <property type="entry name" value="PROTEIN_KINASE_DOM"/>
    <property type="match status" value="1"/>
</dbReference>
<keyword evidence="9 13" id="KW-0472">Membrane</keyword>
<evidence type="ECO:0000313" key="15">
    <source>
        <dbReference type="EMBL" id="KAL3507250.1"/>
    </source>
</evidence>
<evidence type="ECO:0000256" key="4">
    <source>
        <dbReference type="ARBA" id="ARBA00022614"/>
    </source>
</evidence>
<feature type="domain" description="Protein kinase" evidence="14">
    <location>
        <begin position="287"/>
        <end position="372"/>
    </location>
</feature>
<keyword evidence="8 13" id="KW-1133">Transmembrane helix</keyword>
<keyword evidence="10" id="KW-0675">Receptor</keyword>
<dbReference type="FunFam" id="3.80.10.10:FF:000111">
    <property type="entry name" value="LRR receptor-like serine/threonine-protein kinase ERECTA"/>
    <property type="match status" value="1"/>
</dbReference>
<feature type="binding site" evidence="12">
    <location>
        <position position="315"/>
    </location>
    <ligand>
        <name>ATP</name>
        <dbReference type="ChEBI" id="CHEBI:30616"/>
    </ligand>
</feature>
<keyword evidence="4" id="KW-0433">Leucine-rich repeat</keyword>
<organism evidence="15 16">
    <name type="scientific">Cinchona calisaya</name>
    <dbReference type="NCBI Taxonomy" id="153742"/>
    <lineage>
        <taxon>Eukaryota</taxon>
        <taxon>Viridiplantae</taxon>
        <taxon>Streptophyta</taxon>
        <taxon>Embryophyta</taxon>
        <taxon>Tracheophyta</taxon>
        <taxon>Spermatophyta</taxon>
        <taxon>Magnoliopsida</taxon>
        <taxon>eudicotyledons</taxon>
        <taxon>Gunneridae</taxon>
        <taxon>Pentapetalae</taxon>
        <taxon>asterids</taxon>
        <taxon>lamiids</taxon>
        <taxon>Gentianales</taxon>
        <taxon>Rubiaceae</taxon>
        <taxon>Cinchonoideae</taxon>
        <taxon>Cinchoneae</taxon>
        <taxon>Cinchona</taxon>
    </lineage>
</organism>
<evidence type="ECO:0000256" key="3">
    <source>
        <dbReference type="ARBA" id="ARBA00009592"/>
    </source>
</evidence>
<dbReference type="InterPro" id="IPR017441">
    <property type="entry name" value="Protein_kinase_ATP_BS"/>
</dbReference>
<comment type="caution">
    <text evidence="15">The sequence shown here is derived from an EMBL/GenBank/DDBJ whole genome shotgun (WGS) entry which is preliminary data.</text>
</comment>
<keyword evidence="16" id="KW-1185">Reference proteome</keyword>
<protein>
    <recommendedName>
        <fullName evidence="14">Protein kinase domain-containing protein</fullName>
    </recommendedName>
</protein>
<evidence type="ECO:0000313" key="16">
    <source>
        <dbReference type="Proteomes" id="UP001630127"/>
    </source>
</evidence>
<dbReference type="InterPro" id="IPR011009">
    <property type="entry name" value="Kinase-like_dom_sf"/>
</dbReference>
<evidence type="ECO:0000256" key="8">
    <source>
        <dbReference type="ARBA" id="ARBA00022989"/>
    </source>
</evidence>
<keyword evidence="11" id="KW-0325">Glycoprotein</keyword>
<dbReference type="AlphaFoldDB" id="A0ABD2YMU5"/>
<keyword evidence="12" id="KW-0547">Nucleotide-binding</keyword>
<dbReference type="SUPFAM" id="SSF52058">
    <property type="entry name" value="L domain-like"/>
    <property type="match status" value="1"/>
</dbReference>
<evidence type="ECO:0000256" key="2">
    <source>
        <dbReference type="ARBA" id="ARBA00004479"/>
    </source>
</evidence>
<dbReference type="Proteomes" id="UP001630127">
    <property type="component" value="Unassembled WGS sequence"/>
</dbReference>
<dbReference type="PANTHER" id="PTHR48053">
    <property type="entry name" value="LEUCINE RICH REPEAT FAMILY PROTEIN, EXPRESSED"/>
    <property type="match status" value="1"/>
</dbReference>
<dbReference type="InterPro" id="IPR051716">
    <property type="entry name" value="Plant_RL_S/T_kinase"/>
</dbReference>
<proteinExistence type="inferred from homology"/>
<keyword evidence="6" id="KW-0732">Signal</keyword>
<evidence type="ECO:0000256" key="6">
    <source>
        <dbReference type="ARBA" id="ARBA00022729"/>
    </source>
</evidence>
<reference evidence="15 16" key="1">
    <citation type="submission" date="2024-11" db="EMBL/GenBank/DDBJ databases">
        <title>A near-complete genome assembly of Cinchona calisaya.</title>
        <authorList>
            <person name="Lian D.C."/>
            <person name="Zhao X.W."/>
            <person name="Wei L."/>
        </authorList>
    </citation>
    <scope>NUCLEOTIDE SEQUENCE [LARGE SCALE GENOMIC DNA]</scope>
    <source>
        <tissue evidence="15">Nenye</tissue>
    </source>
</reference>
<evidence type="ECO:0000256" key="1">
    <source>
        <dbReference type="ARBA" id="ARBA00004236"/>
    </source>
</evidence>
<evidence type="ECO:0000259" key="14">
    <source>
        <dbReference type="PROSITE" id="PS50011"/>
    </source>
</evidence>
<evidence type="ECO:0000256" key="13">
    <source>
        <dbReference type="SAM" id="Phobius"/>
    </source>
</evidence>
<dbReference type="Pfam" id="PF00560">
    <property type="entry name" value="LRR_1"/>
    <property type="match status" value="6"/>
</dbReference>
<evidence type="ECO:0000256" key="7">
    <source>
        <dbReference type="ARBA" id="ARBA00022737"/>
    </source>
</evidence>
<evidence type="ECO:0000256" key="12">
    <source>
        <dbReference type="PROSITE-ProRule" id="PRU10141"/>
    </source>
</evidence>
<keyword evidence="5 13" id="KW-0812">Transmembrane</keyword>
<dbReference type="Gene3D" id="3.30.200.20">
    <property type="entry name" value="Phosphorylase Kinase, domain 1"/>
    <property type="match status" value="1"/>
</dbReference>
<feature type="transmembrane region" description="Helical" evidence="13">
    <location>
        <begin position="221"/>
        <end position="243"/>
    </location>
</feature>
<accession>A0ABD2YMU5</accession>
<dbReference type="SUPFAM" id="SSF56112">
    <property type="entry name" value="Protein kinase-like (PK-like)"/>
    <property type="match status" value="1"/>
</dbReference>
<dbReference type="InterPro" id="IPR001611">
    <property type="entry name" value="Leu-rich_rpt"/>
</dbReference>
<keyword evidence="12" id="KW-0067">ATP-binding</keyword>
<evidence type="ECO:0000256" key="10">
    <source>
        <dbReference type="ARBA" id="ARBA00023170"/>
    </source>
</evidence>
<dbReference type="EMBL" id="JBJUIK010000013">
    <property type="protein sequence ID" value="KAL3507250.1"/>
    <property type="molecule type" value="Genomic_DNA"/>
</dbReference>
<comment type="similarity">
    <text evidence="3">Belongs to the RLP family.</text>
</comment>
<dbReference type="InterPro" id="IPR000719">
    <property type="entry name" value="Prot_kinase_dom"/>
</dbReference>
<evidence type="ECO:0000256" key="9">
    <source>
        <dbReference type="ARBA" id="ARBA00023136"/>
    </source>
</evidence>
<gene>
    <name evidence="15" type="ORF">ACH5RR_032632</name>
</gene>
<dbReference type="InterPro" id="IPR032675">
    <property type="entry name" value="LRR_dom_sf"/>
</dbReference>
<sequence length="372" mass="41550">MLKTLMIAKNHITGGIPPEFGNSAKLQALLLIIVGKLASMLKLDLHNNQLIGGIPQELGMLTELLYLDLSTNYFNGSVPQHLENLQHLCHLNLSNNILSQKIPFQIGKLTQLSELDLSRNFFTGEIPFEFRSLQSLGELDLSYNKLFGLIPKALAELSGLLHIDNSFNNLEGPIPSGRAFLNLTIEELKGNKGTCGNITGLQACESSQLMKKHVNDKGHKLILTIVLPLLGSFMLLFASFAVLKLHDQRKRNTREEDTDARMGDLFAICSYDGKAFYSEILIAIEDFSGNFCIGKGGYGGVYRAQLPSSDVVAVKRLHNKPEIANNRCFLNEIRASTEIKHRKVVKLFVSAQMLDINFWFMSTLKEEAWPKF</sequence>
<evidence type="ECO:0000256" key="11">
    <source>
        <dbReference type="ARBA" id="ARBA00023180"/>
    </source>
</evidence>
<keyword evidence="7" id="KW-0677">Repeat</keyword>
<dbReference type="PANTHER" id="PTHR48053:SF163">
    <property type="entry name" value="MDIS1-INTERACTING RECEPTOR LIKE KINASE 2-LIKE"/>
    <property type="match status" value="1"/>
</dbReference>
<comment type="subcellular location">
    <subcellularLocation>
        <location evidence="1">Cell membrane</location>
    </subcellularLocation>
    <subcellularLocation>
        <location evidence="2">Membrane</location>
        <topology evidence="2">Single-pass type I membrane protein</topology>
    </subcellularLocation>
</comment>
<evidence type="ECO:0000256" key="5">
    <source>
        <dbReference type="ARBA" id="ARBA00022692"/>
    </source>
</evidence>
<dbReference type="Gene3D" id="3.80.10.10">
    <property type="entry name" value="Ribonuclease Inhibitor"/>
    <property type="match status" value="1"/>
</dbReference>